<dbReference type="Gene3D" id="3.30.505.10">
    <property type="entry name" value="SH2 domain"/>
    <property type="match status" value="1"/>
</dbReference>
<evidence type="ECO:0000256" key="5">
    <source>
        <dbReference type="ARBA" id="ARBA00022999"/>
    </source>
</evidence>
<evidence type="ECO:0000256" key="4">
    <source>
        <dbReference type="ARBA" id="ARBA00022949"/>
    </source>
</evidence>
<dbReference type="PANTHER" id="PTHR45734">
    <property type="entry name" value="TENSIN"/>
    <property type="match status" value="1"/>
</dbReference>
<dbReference type="SUPFAM" id="SSF55550">
    <property type="entry name" value="SH2 domain"/>
    <property type="match status" value="1"/>
</dbReference>
<feature type="compositionally biased region" description="Low complexity" evidence="7">
    <location>
        <begin position="136"/>
        <end position="155"/>
    </location>
</feature>
<dbReference type="CDD" id="cd01213">
    <property type="entry name" value="PTB_tensin"/>
    <property type="match status" value="1"/>
</dbReference>
<dbReference type="PROSITE" id="PS50001">
    <property type="entry name" value="SH2"/>
    <property type="match status" value="1"/>
</dbReference>
<reference evidence="10 11" key="1">
    <citation type="journal article" date="2017" name="Curr. Biol.">
        <title>Genome architecture and evolution of a unichromosomal asexual nematode.</title>
        <authorList>
            <person name="Fradin H."/>
            <person name="Zegar C."/>
            <person name="Gutwein M."/>
            <person name="Lucas J."/>
            <person name="Kovtun M."/>
            <person name="Corcoran D."/>
            <person name="Baugh L.R."/>
            <person name="Kiontke K."/>
            <person name="Gunsalus K."/>
            <person name="Fitch D.H."/>
            <person name="Piano F."/>
        </authorList>
    </citation>
    <scope>NUCLEOTIDE SEQUENCE [LARGE SCALE GENOMIC DNA]</scope>
    <source>
        <strain evidence="10">PF1309</strain>
    </source>
</reference>
<dbReference type="Pfam" id="PF08416">
    <property type="entry name" value="PTB"/>
    <property type="match status" value="1"/>
</dbReference>
<dbReference type="InterPro" id="IPR006020">
    <property type="entry name" value="PTB/PI_dom"/>
</dbReference>
<keyword evidence="11" id="KW-1185">Reference proteome</keyword>
<dbReference type="SUPFAM" id="SSF50729">
    <property type="entry name" value="PH domain-like"/>
    <property type="match status" value="1"/>
</dbReference>
<dbReference type="FunFam" id="3.30.505.10:FF:000002">
    <property type="entry name" value="Tensin 1"/>
    <property type="match status" value="1"/>
</dbReference>
<dbReference type="InterPro" id="IPR051484">
    <property type="entry name" value="Tensin_PTEN_phosphatase"/>
</dbReference>
<keyword evidence="5 6" id="KW-0727">SH2 domain</keyword>
<feature type="domain" description="PID" evidence="8">
    <location>
        <begin position="359"/>
        <end position="493"/>
    </location>
</feature>
<feature type="compositionally biased region" description="Low complexity" evidence="7">
    <location>
        <begin position="102"/>
        <end position="127"/>
    </location>
</feature>
<feature type="compositionally biased region" description="Low complexity" evidence="7">
    <location>
        <begin position="42"/>
        <end position="88"/>
    </location>
</feature>
<feature type="compositionally biased region" description="Low complexity" evidence="7">
    <location>
        <begin position="1"/>
        <end position="24"/>
    </location>
</feature>
<protein>
    <recommendedName>
        <fullName evidence="12">SH2 domain-containing protein</fullName>
    </recommendedName>
</protein>
<evidence type="ECO:0008006" key="12">
    <source>
        <dbReference type="Google" id="ProtNLM"/>
    </source>
</evidence>
<proteinExistence type="inferred from homology"/>
<dbReference type="Pfam" id="PF00017">
    <property type="entry name" value="SH2"/>
    <property type="match status" value="1"/>
</dbReference>
<dbReference type="EMBL" id="LIAE01010758">
    <property type="protein sequence ID" value="PAV55680.1"/>
    <property type="molecule type" value="Genomic_DNA"/>
</dbReference>
<dbReference type="Proteomes" id="UP000218231">
    <property type="component" value="Unassembled WGS sequence"/>
</dbReference>
<evidence type="ECO:0000256" key="1">
    <source>
        <dbReference type="ARBA" id="ARBA00004282"/>
    </source>
</evidence>
<comment type="caution">
    <text evidence="10">The sequence shown here is derived from an EMBL/GenBank/DDBJ whole genome shotgun (WGS) entry which is preliminary data.</text>
</comment>
<dbReference type="SMART" id="SM00462">
    <property type="entry name" value="PTB"/>
    <property type="match status" value="1"/>
</dbReference>
<evidence type="ECO:0000259" key="9">
    <source>
        <dbReference type="PROSITE" id="PS50001"/>
    </source>
</evidence>
<dbReference type="Gene3D" id="2.30.29.30">
    <property type="entry name" value="Pleckstrin-homology domain (PH domain)/Phosphotyrosine-binding domain (PTB)"/>
    <property type="match status" value="1"/>
</dbReference>
<evidence type="ECO:0000256" key="7">
    <source>
        <dbReference type="SAM" id="MobiDB-lite"/>
    </source>
</evidence>
<feature type="region of interest" description="Disordered" evidence="7">
    <location>
        <begin position="1"/>
        <end position="203"/>
    </location>
</feature>
<evidence type="ECO:0000256" key="6">
    <source>
        <dbReference type="PROSITE-ProRule" id="PRU00191"/>
    </source>
</evidence>
<dbReference type="InterPro" id="IPR000980">
    <property type="entry name" value="SH2"/>
</dbReference>
<accession>A0A2A2J0Y2</accession>
<dbReference type="InterPro" id="IPR013625">
    <property type="entry name" value="PTB"/>
</dbReference>
<evidence type="ECO:0000256" key="3">
    <source>
        <dbReference type="ARBA" id="ARBA00022553"/>
    </source>
</evidence>
<feature type="domain" description="SH2" evidence="9">
    <location>
        <begin position="230"/>
        <end position="334"/>
    </location>
</feature>
<dbReference type="SMART" id="SM00252">
    <property type="entry name" value="SH2"/>
    <property type="match status" value="1"/>
</dbReference>
<comment type="subcellular location">
    <subcellularLocation>
        <location evidence="1">Cell junction</location>
    </subcellularLocation>
</comment>
<evidence type="ECO:0000259" key="8">
    <source>
        <dbReference type="PROSITE" id="PS01179"/>
    </source>
</evidence>
<dbReference type="PANTHER" id="PTHR45734:SF10">
    <property type="entry name" value="BLISTERY, ISOFORM A"/>
    <property type="match status" value="1"/>
</dbReference>
<dbReference type="AlphaFoldDB" id="A0A2A2J0Y2"/>
<organism evidence="10 11">
    <name type="scientific">Diploscapter pachys</name>
    <dbReference type="NCBI Taxonomy" id="2018661"/>
    <lineage>
        <taxon>Eukaryota</taxon>
        <taxon>Metazoa</taxon>
        <taxon>Ecdysozoa</taxon>
        <taxon>Nematoda</taxon>
        <taxon>Chromadorea</taxon>
        <taxon>Rhabditida</taxon>
        <taxon>Rhabditina</taxon>
        <taxon>Rhabditomorpha</taxon>
        <taxon>Rhabditoidea</taxon>
        <taxon>Rhabditidae</taxon>
        <taxon>Diploscapter</taxon>
    </lineage>
</organism>
<sequence>MSSPNGVAGTSSGNSNSSGNVVYSTIAPLKIRTSPMSNGTDSKSPTKSPISPSQPFPIIKSSGPVSPRHSPRLRSPSSSRGSRSPSSPHAATLIIHMKKGEPSTGTTPLGLPSPSGSSSAGKLSSPGRNEKDRRASLASSESSGCSSDRSSILRSPIDARKENGKPLRSGSGTTSTSSGERMTSENDENRNNISSTSGGGISDVRGLLKGYPSEIIHHHPVFVKDTSKYWYKPTISREQAINMLRDKPPGTFVVRDSNSFPGAFGLALKVAQPPPGVQPGDGTELVRHFLIEPSPKGVKLKGCNNEPVFGSLSALVYQHSITPLALPAKLLLPDFDPAATPEHISAAQALLEQGAACNVSYVGSIDVESLTGAECIKRSISYTVEEAISGEFKPVSVHFKVSSQGVTLTDNTRKAFFRRHFPVNSVIYAGMDPVERRFDNSLVLGCHEGCVTSARMFGFVARKPSSMENACHVFAEFEPEQPASAVVNFINKVMLAQRRQ</sequence>
<name>A0A2A2J0Y2_9BILA</name>
<dbReference type="InterPro" id="IPR011993">
    <property type="entry name" value="PH-like_dom_sf"/>
</dbReference>
<dbReference type="InterPro" id="IPR036860">
    <property type="entry name" value="SH2_dom_sf"/>
</dbReference>
<keyword evidence="3" id="KW-0597">Phosphoprotein</keyword>
<evidence type="ECO:0000313" key="10">
    <source>
        <dbReference type="EMBL" id="PAV55680.1"/>
    </source>
</evidence>
<dbReference type="STRING" id="2018661.A0A2A2J0Y2"/>
<dbReference type="OrthoDB" id="6273691at2759"/>
<keyword evidence="4" id="KW-0965">Cell junction</keyword>
<feature type="compositionally biased region" description="Low complexity" evidence="7">
    <location>
        <begin position="169"/>
        <end position="179"/>
    </location>
</feature>
<gene>
    <name evidence="10" type="ORF">WR25_05926</name>
</gene>
<comment type="similarity">
    <text evidence="2">Belongs to the PTEN phosphatase protein family.</text>
</comment>
<evidence type="ECO:0000256" key="2">
    <source>
        <dbReference type="ARBA" id="ARBA00007881"/>
    </source>
</evidence>
<dbReference type="GO" id="GO:0005925">
    <property type="term" value="C:focal adhesion"/>
    <property type="evidence" value="ECO:0007669"/>
    <property type="project" value="TreeGrafter"/>
</dbReference>
<dbReference type="PROSITE" id="PS01179">
    <property type="entry name" value="PID"/>
    <property type="match status" value="1"/>
</dbReference>
<dbReference type="InterPro" id="IPR033929">
    <property type="entry name" value="Tensin_PTB"/>
</dbReference>
<evidence type="ECO:0000313" key="11">
    <source>
        <dbReference type="Proteomes" id="UP000218231"/>
    </source>
</evidence>